<keyword evidence="2" id="KW-1185">Reference proteome</keyword>
<reference evidence="1 2" key="1">
    <citation type="submission" date="2016-10" db="EMBL/GenBank/DDBJ databases">
        <authorList>
            <person name="de Groot N.N."/>
        </authorList>
    </citation>
    <scope>NUCLEOTIDE SEQUENCE [LARGE SCALE GENOMIC DNA]</scope>
    <source>
        <strain evidence="1 2">DSM 44993</strain>
    </source>
</reference>
<accession>A0A1H8YQI4</accession>
<protein>
    <submittedName>
        <fullName evidence="1">Uncharacterized protein</fullName>
    </submittedName>
</protein>
<name>A0A1H8YQI4_9PSEU</name>
<dbReference type="Proteomes" id="UP000198582">
    <property type="component" value="Unassembled WGS sequence"/>
</dbReference>
<dbReference type="EMBL" id="FOEF01000047">
    <property type="protein sequence ID" value="SEP54436.1"/>
    <property type="molecule type" value="Genomic_DNA"/>
</dbReference>
<organism evidence="1 2">
    <name type="scientific">Amycolatopsis saalfeldensis</name>
    <dbReference type="NCBI Taxonomy" id="394193"/>
    <lineage>
        <taxon>Bacteria</taxon>
        <taxon>Bacillati</taxon>
        <taxon>Actinomycetota</taxon>
        <taxon>Actinomycetes</taxon>
        <taxon>Pseudonocardiales</taxon>
        <taxon>Pseudonocardiaceae</taxon>
        <taxon>Amycolatopsis</taxon>
    </lineage>
</organism>
<proteinExistence type="predicted"/>
<evidence type="ECO:0000313" key="2">
    <source>
        <dbReference type="Proteomes" id="UP000198582"/>
    </source>
</evidence>
<sequence length="212" mass="23518">MAPRRVFWRMAVAERLLLRWTLRWKERCYLMTSPSEPRTPSVSALVRALAQLGVPHALDEATLSALPPARRKTVLLAHIAAGATYLERRHNWLDDRGLSGDEYREINRKAVDAVTSGRADQHHVRKVIVANDLLHLAGDVAALAAADRLRVEAEQGLDRIDVSPIGVLMPALLACAAILQDWQRALADEREFNMPAAVGEHLEAALSAFDEL</sequence>
<gene>
    <name evidence="1" type="ORF">SAMN04489732_14712</name>
</gene>
<dbReference type="AlphaFoldDB" id="A0A1H8YQI4"/>
<evidence type="ECO:0000313" key="1">
    <source>
        <dbReference type="EMBL" id="SEP54436.1"/>
    </source>
</evidence>